<accession>A0A0E9VU42</accession>
<protein>
    <submittedName>
        <fullName evidence="1">Uncharacterized protein</fullName>
    </submittedName>
</protein>
<organism evidence="1">
    <name type="scientific">Anguilla anguilla</name>
    <name type="common">European freshwater eel</name>
    <name type="synonym">Muraena anguilla</name>
    <dbReference type="NCBI Taxonomy" id="7936"/>
    <lineage>
        <taxon>Eukaryota</taxon>
        <taxon>Metazoa</taxon>
        <taxon>Chordata</taxon>
        <taxon>Craniata</taxon>
        <taxon>Vertebrata</taxon>
        <taxon>Euteleostomi</taxon>
        <taxon>Actinopterygii</taxon>
        <taxon>Neopterygii</taxon>
        <taxon>Teleostei</taxon>
        <taxon>Anguilliformes</taxon>
        <taxon>Anguillidae</taxon>
        <taxon>Anguilla</taxon>
    </lineage>
</organism>
<reference evidence="1" key="2">
    <citation type="journal article" date="2015" name="Fish Shellfish Immunol.">
        <title>Early steps in the European eel (Anguilla anguilla)-Vibrio vulnificus interaction in the gills: Role of the RtxA13 toxin.</title>
        <authorList>
            <person name="Callol A."/>
            <person name="Pajuelo D."/>
            <person name="Ebbesson L."/>
            <person name="Teles M."/>
            <person name="MacKenzie S."/>
            <person name="Amaro C."/>
        </authorList>
    </citation>
    <scope>NUCLEOTIDE SEQUENCE</scope>
</reference>
<reference evidence="1" key="1">
    <citation type="submission" date="2014-11" db="EMBL/GenBank/DDBJ databases">
        <authorList>
            <person name="Amaro Gonzalez C."/>
        </authorList>
    </citation>
    <scope>NUCLEOTIDE SEQUENCE</scope>
</reference>
<dbReference type="EMBL" id="GBXM01027026">
    <property type="protein sequence ID" value="JAH81551.1"/>
    <property type="molecule type" value="Transcribed_RNA"/>
</dbReference>
<sequence>MARPTVVCRIAAIRANKVKESRRSVCTIN</sequence>
<name>A0A0E9VU42_ANGAN</name>
<evidence type="ECO:0000313" key="1">
    <source>
        <dbReference type="EMBL" id="JAH81551.1"/>
    </source>
</evidence>
<proteinExistence type="predicted"/>
<dbReference type="AlphaFoldDB" id="A0A0E9VU42"/>
<dbReference type="EMBL" id="GBXM01042764">
    <property type="protein sequence ID" value="JAH65813.1"/>
    <property type="molecule type" value="Transcribed_RNA"/>
</dbReference>